<evidence type="ECO:0000313" key="2">
    <source>
        <dbReference type="Proteomes" id="UP000887013"/>
    </source>
</evidence>
<dbReference type="Proteomes" id="UP000887013">
    <property type="component" value="Unassembled WGS sequence"/>
</dbReference>
<organism evidence="1 2">
    <name type="scientific">Nephila pilipes</name>
    <name type="common">Giant wood spider</name>
    <name type="synonym">Nephila maculata</name>
    <dbReference type="NCBI Taxonomy" id="299642"/>
    <lineage>
        <taxon>Eukaryota</taxon>
        <taxon>Metazoa</taxon>
        <taxon>Ecdysozoa</taxon>
        <taxon>Arthropoda</taxon>
        <taxon>Chelicerata</taxon>
        <taxon>Arachnida</taxon>
        <taxon>Araneae</taxon>
        <taxon>Araneomorphae</taxon>
        <taxon>Entelegynae</taxon>
        <taxon>Araneoidea</taxon>
        <taxon>Nephilidae</taxon>
        <taxon>Nephila</taxon>
    </lineage>
</organism>
<comment type="caution">
    <text evidence="1">The sequence shown here is derived from an EMBL/GenBank/DDBJ whole genome shotgun (WGS) entry which is preliminary data.</text>
</comment>
<accession>A0A8X6QDN9</accession>
<name>A0A8X6QDN9_NEPPI</name>
<dbReference type="AlphaFoldDB" id="A0A8X6QDN9"/>
<keyword evidence="2" id="KW-1185">Reference proteome</keyword>
<sequence>MGTQLRLLKFKLQRTKLESSTPSYIPREGLARNQTAMKRAFCECLNAEDSIFYSHAFAGHTSPPPLFFLCESLFRLRPG</sequence>
<gene>
    <name evidence="1" type="ORF">NPIL_236101</name>
</gene>
<evidence type="ECO:0000313" key="1">
    <source>
        <dbReference type="EMBL" id="GFU19853.1"/>
    </source>
</evidence>
<proteinExistence type="predicted"/>
<protein>
    <submittedName>
        <fullName evidence="1">Uncharacterized protein</fullName>
    </submittedName>
</protein>
<dbReference type="EMBL" id="BMAW01080485">
    <property type="protein sequence ID" value="GFU19853.1"/>
    <property type="molecule type" value="Genomic_DNA"/>
</dbReference>
<reference evidence="1" key="1">
    <citation type="submission" date="2020-08" db="EMBL/GenBank/DDBJ databases">
        <title>Multicomponent nature underlies the extraordinary mechanical properties of spider dragline silk.</title>
        <authorList>
            <person name="Kono N."/>
            <person name="Nakamura H."/>
            <person name="Mori M."/>
            <person name="Yoshida Y."/>
            <person name="Ohtoshi R."/>
            <person name="Malay A.D."/>
            <person name="Moran D.A.P."/>
            <person name="Tomita M."/>
            <person name="Numata K."/>
            <person name="Arakawa K."/>
        </authorList>
    </citation>
    <scope>NUCLEOTIDE SEQUENCE</scope>
</reference>